<evidence type="ECO:0000256" key="6">
    <source>
        <dbReference type="ARBA" id="ARBA00022925"/>
    </source>
</evidence>
<keyword evidence="5 11" id="KW-0812">Transmembrane</keyword>
<proteinExistence type="inferred from homology"/>
<feature type="transmembrane region" description="Helical" evidence="11">
    <location>
        <begin position="71"/>
        <end position="90"/>
    </location>
</feature>
<evidence type="ECO:0000256" key="5">
    <source>
        <dbReference type="ARBA" id="ARBA00022692"/>
    </source>
</evidence>
<dbReference type="RefSeq" id="WP_345248606.1">
    <property type="nucleotide sequence ID" value="NZ_BAABHD010000082.1"/>
</dbReference>
<keyword evidence="7 11" id="KW-1133">Transmembrane helix</keyword>
<keyword evidence="9 11" id="KW-0472">Membrane</keyword>
<evidence type="ECO:0000256" key="7">
    <source>
        <dbReference type="ARBA" id="ARBA00022989"/>
    </source>
</evidence>
<feature type="transmembrane region" description="Helical" evidence="11">
    <location>
        <begin position="129"/>
        <end position="147"/>
    </location>
</feature>
<evidence type="ECO:0000313" key="13">
    <source>
        <dbReference type="Proteomes" id="UP001501175"/>
    </source>
</evidence>
<keyword evidence="8" id="KW-0157">Chromophore</keyword>
<feature type="transmembrane region" description="Helical" evidence="11">
    <location>
        <begin position="168"/>
        <end position="186"/>
    </location>
</feature>
<keyword evidence="13" id="KW-1185">Reference proteome</keyword>
<feature type="transmembrane region" description="Helical" evidence="11">
    <location>
        <begin position="198"/>
        <end position="221"/>
    </location>
</feature>
<evidence type="ECO:0000256" key="11">
    <source>
        <dbReference type="SAM" id="Phobius"/>
    </source>
</evidence>
<evidence type="ECO:0000256" key="9">
    <source>
        <dbReference type="ARBA" id="ARBA00023136"/>
    </source>
</evidence>
<evidence type="ECO:0000256" key="8">
    <source>
        <dbReference type="ARBA" id="ARBA00022991"/>
    </source>
</evidence>
<evidence type="ECO:0000256" key="3">
    <source>
        <dbReference type="ARBA" id="ARBA00022543"/>
    </source>
</evidence>
<accession>A0ABP8NI60</accession>
<comment type="similarity">
    <text evidence="2">Belongs to the archaeal/bacterial/fungal opsin family.</text>
</comment>
<keyword evidence="4" id="KW-0716">Sensory transduction</keyword>
<dbReference type="EMBL" id="BAABHD010000082">
    <property type="protein sequence ID" value="GAA4467740.1"/>
    <property type="molecule type" value="Genomic_DNA"/>
</dbReference>
<evidence type="ECO:0000256" key="4">
    <source>
        <dbReference type="ARBA" id="ARBA00022606"/>
    </source>
</evidence>
<dbReference type="PANTHER" id="PTHR28286:SF2">
    <property type="entry name" value="BACTERIORHODOPSIN _OPSIN, NOPA (EUROFUNG)"/>
    <property type="match status" value="1"/>
</dbReference>
<dbReference type="PROSITE" id="PS00950">
    <property type="entry name" value="BACTERIAL_OPSIN_1"/>
    <property type="match status" value="1"/>
</dbReference>
<dbReference type="PRINTS" id="PR00251">
    <property type="entry name" value="BACTRLOPSIN"/>
</dbReference>
<evidence type="ECO:0000256" key="1">
    <source>
        <dbReference type="ARBA" id="ARBA00004141"/>
    </source>
</evidence>
<dbReference type="SUPFAM" id="SSF81321">
    <property type="entry name" value="Family A G protein-coupled receptor-like"/>
    <property type="match status" value="1"/>
</dbReference>
<evidence type="ECO:0000256" key="10">
    <source>
        <dbReference type="ARBA" id="ARBA00023170"/>
    </source>
</evidence>
<feature type="transmembrane region" description="Helical" evidence="11">
    <location>
        <begin position="38"/>
        <end position="59"/>
    </location>
</feature>
<feature type="transmembrane region" description="Helical" evidence="11">
    <location>
        <begin position="6"/>
        <end position="26"/>
    </location>
</feature>
<evidence type="ECO:0000313" key="12">
    <source>
        <dbReference type="EMBL" id="GAA4467740.1"/>
    </source>
</evidence>
<comment type="subcellular location">
    <subcellularLocation>
        <location evidence="1">Membrane</location>
        <topology evidence="1">Multi-pass membrane protein</topology>
    </subcellularLocation>
</comment>
<dbReference type="InterPro" id="IPR001425">
    <property type="entry name" value="Arc/bac/fun_rhodopsins"/>
</dbReference>
<sequence>MTEYEVTLHWLYVAVMFGSAVAFMVMSRDPKTVPQYKYLIHIMVVVWSGLAYSALAMGQGTTEVAGDTVMYARYIDWVVTTPLLLLSLTLTGKYTIQMHGPVTAGLMGSQVIMIVTGLVAELSTGFAKWYWYIAGCIALLVVLWLFWGPLLEKAKSQDKAIEDVYRKSATYLTVQWLAYPLVWLIGTQGLGLLNTTATTTLFILLPIISKAGFGFFNLMLLRNLPDSVKRQITDEMDPHLSARPGLA</sequence>
<gene>
    <name evidence="12" type="ORF">GCM10023189_51940</name>
</gene>
<feature type="transmembrane region" description="Helical" evidence="11">
    <location>
        <begin position="102"/>
        <end position="123"/>
    </location>
</feature>
<comment type="caution">
    <text evidence="12">The sequence shown here is derived from an EMBL/GenBank/DDBJ whole genome shotgun (WGS) entry which is preliminary data.</text>
</comment>
<keyword evidence="6" id="KW-0681">Retinal protein</keyword>
<evidence type="ECO:0000256" key="2">
    <source>
        <dbReference type="ARBA" id="ARBA00008130"/>
    </source>
</evidence>
<keyword evidence="10" id="KW-0675">Receptor</keyword>
<dbReference type="Proteomes" id="UP001501175">
    <property type="component" value="Unassembled WGS sequence"/>
</dbReference>
<dbReference type="SMART" id="SM01021">
    <property type="entry name" value="Bac_rhodopsin"/>
    <property type="match status" value="1"/>
</dbReference>
<dbReference type="InterPro" id="IPR018229">
    <property type="entry name" value="Rhodopsin_retinal_BS"/>
</dbReference>
<dbReference type="PANTHER" id="PTHR28286">
    <property type="match status" value="1"/>
</dbReference>
<dbReference type="Pfam" id="PF01036">
    <property type="entry name" value="Bac_rhodopsin"/>
    <property type="match status" value="1"/>
</dbReference>
<keyword evidence="3" id="KW-0600">Photoreceptor protein</keyword>
<reference evidence="13" key="1">
    <citation type="journal article" date="2019" name="Int. J. Syst. Evol. Microbiol.">
        <title>The Global Catalogue of Microorganisms (GCM) 10K type strain sequencing project: providing services to taxonomists for standard genome sequencing and annotation.</title>
        <authorList>
            <consortium name="The Broad Institute Genomics Platform"/>
            <consortium name="The Broad Institute Genome Sequencing Center for Infectious Disease"/>
            <person name="Wu L."/>
            <person name="Ma J."/>
        </authorList>
    </citation>
    <scope>NUCLEOTIDE SEQUENCE [LARGE SCALE GENOMIC DNA]</scope>
    <source>
        <strain evidence="13">JCM 17927</strain>
    </source>
</reference>
<dbReference type="Gene3D" id="1.20.1070.10">
    <property type="entry name" value="Rhodopsin 7-helix transmembrane proteins"/>
    <property type="match status" value="1"/>
</dbReference>
<protein>
    <submittedName>
        <fullName evidence="12">Bacteriorhodopsin</fullName>
    </submittedName>
</protein>
<name>A0ABP8NI60_9BACT</name>
<organism evidence="12 13">
    <name type="scientific">Nibrella saemangeumensis</name>
    <dbReference type="NCBI Taxonomy" id="1084526"/>
    <lineage>
        <taxon>Bacteria</taxon>
        <taxon>Pseudomonadati</taxon>
        <taxon>Bacteroidota</taxon>
        <taxon>Cytophagia</taxon>
        <taxon>Cytophagales</taxon>
        <taxon>Spirosomataceae</taxon>
        <taxon>Nibrella</taxon>
    </lineage>
</organism>